<dbReference type="GO" id="GO:0043565">
    <property type="term" value="F:sequence-specific DNA binding"/>
    <property type="evidence" value="ECO:0007669"/>
    <property type="project" value="InterPro"/>
</dbReference>
<dbReference type="EMBL" id="JACHHI010000004">
    <property type="protein sequence ID" value="MBB6478027.1"/>
    <property type="molecule type" value="Genomic_DNA"/>
</dbReference>
<dbReference type="SUPFAM" id="SSF47413">
    <property type="entry name" value="lambda repressor-like DNA-binding domains"/>
    <property type="match status" value="1"/>
</dbReference>
<organism evidence="2 3">
    <name type="scientific">Negativicoccus succinicivorans</name>
    <dbReference type="NCBI Taxonomy" id="620903"/>
    <lineage>
        <taxon>Bacteria</taxon>
        <taxon>Bacillati</taxon>
        <taxon>Bacillota</taxon>
        <taxon>Negativicutes</taxon>
        <taxon>Veillonellales</taxon>
        <taxon>Veillonellaceae</taxon>
        <taxon>Negativicoccus</taxon>
    </lineage>
</organism>
<evidence type="ECO:0000313" key="3">
    <source>
        <dbReference type="Proteomes" id="UP000591941"/>
    </source>
</evidence>
<reference evidence="2 3" key="1">
    <citation type="submission" date="2020-08" db="EMBL/GenBank/DDBJ databases">
        <title>Genomic Encyclopedia of Type Strains, Phase IV (KMG-IV): sequencing the most valuable type-strain genomes for metagenomic binning, comparative biology and taxonomic classification.</title>
        <authorList>
            <person name="Goeker M."/>
        </authorList>
    </citation>
    <scope>NUCLEOTIDE SEQUENCE [LARGE SCALE GENOMIC DNA]</scope>
    <source>
        <strain evidence="2 3">DSM 21255</strain>
    </source>
</reference>
<accession>A0A841R4C7</accession>
<dbReference type="RefSeq" id="WP_060803343.1">
    <property type="nucleotide sequence ID" value="NZ_CABWNB010000001.1"/>
</dbReference>
<proteinExistence type="predicted"/>
<dbReference type="InterPro" id="IPR001387">
    <property type="entry name" value="Cro/C1-type_HTH"/>
</dbReference>
<dbReference type="GeneID" id="93486346"/>
<dbReference type="Proteomes" id="UP000591941">
    <property type="component" value="Unassembled WGS sequence"/>
</dbReference>
<feature type="domain" description="DNA binding HTH" evidence="1">
    <location>
        <begin position="14"/>
        <end position="39"/>
    </location>
</feature>
<gene>
    <name evidence="2" type="ORF">HNR45_001080</name>
</gene>
<protein>
    <submittedName>
        <fullName evidence="2">DNA-binding XRE family transcriptional regulator</fullName>
    </submittedName>
</protein>
<dbReference type="CDD" id="cd00093">
    <property type="entry name" value="HTH_XRE"/>
    <property type="match status" value="1"/>
</dbReference>
<dbReference type="OrthoDB" id="2224275at2"/>
<keyword evidence="3" id="KW-1185">Reference proteome</keyword>
<dbReference type="AlphaFoldDB" id="A0A841R4C7"/>
<keyword evidence="2" id="KW-0238">DNA-binding</keyword>
<evidence type="ECO:0000259" key="1">
    <source>
        <dbReference type="Pfam" id="PF02954"/>
    </source>
</evidence>
<dbReference type="InterPro" id="IPR002197">
    <property type="entry name" value="HTH_Fis"/>
</dbReference>
<dbReference type="Pfam" id="PF02954">
    <property type="entry name" value="HTH_8"/>
    <property type="match status" value="1"/>
</dbReference>
<sequence length="71" mass="7983">MAINTNALRGKIAEHNLTQKDVADELGITPKTFYNKMKRGKFDSDEMLQLSVILNLNKSDAANIFFPQLVT</sequence>
<dbReference type="InterPro" id="IPR010982">
    <property type="entry name" value="Lambda_DNA-bd_dom_sf"/>
</dbReference>
<name>A0A841R4C7_9FIRM</name>
<evidence type="ECO:0000313" key="2">
    <source>
        <dbReference type="EMBL" id="MBB6478027.1"/>
    </source>
</evidence>
<dbReference type="Gene3D" id="1.10.260.40">
    <property type="entry name" value="lambda repressor-like DNA-binding domains"/>
    <property type="match status" value="1"/>
</dbReference>
<comment type="caution">
    <text evidence="2">The sequence shown here is derived from an EMBL/GenBank/DDBJ whole genome shotgun (WGS) entry which is preliminary data.</text>
</comment>